<proteinExistence type="predicted"/>
<keyword evidence="3" id="KW-0012">Acyltransferase</keyword>
<name>A0ABP7ZP43_9MICO</name>
<feature type="transmembrane region" description="Helical" evidence="1">
    <location>
        <begin position="216"/>
        <end position="235"/>
    </location>
</feature>
<keyword evidence="1" id="KW-0812">Transmembrane</keyword>
<keyword evidence="4" id="KW-1185">Reference proteome</keyword>
<dbReference type="RefSeq" id="WP_344792921.1">
    <property type="nucleotide sequence ID" value="NZ_BAABBV010000002.1"/>
</dbReference>
<dbReference type="EMBL" id="BAABBV010000002">
    <property type="protein sequence ID" value="GAA4166867.1"/>
    <property type="molecule type" value="Genomic_DNA"/>
</dbReference>
<feature type="transmembrane region" description="Helical" evidence="1">
    <location>
        <begin position="93"/>
        <end position="112"/>
    </location>
</feature>
<reference evidence="3" key="2">
    <citation type="submission" date="2023-12" db="EMBL/GenBank/DDBJ databases">
        <authorList>
            <person name="Sun Q."/>
            <person name="Inoue M."/>
        </authorList>
    </citation>
    <scope>NUCLEOTIDE SEQUENCE</scope>
    <source>
        <strain evidence="3">JCM 17590</strain>
    </source>
</reference>
<feature type="transmembrane region" description="Helical" evidence="1">
    <location>
        <begin position="270"/>
        <end position="290"/>
    </location>
</feature>
<evidence type="ECO:0000256" key="1">
    <source>
        <dbReference type="SAM" id="Phobius"/>
    </source>
</evidence>
<dbReference type="Proteomes" id="UP001415169">
    <property type="component" value="Unassembled WGS sequence"/>
</dbReference>
<dbReference type="GO" id="GO:0016746">
    <property type="term" value="F:acyltransferase activity"/>
    <property type="evidence" value="ECO:0007669"/>
    <property type="project" value="UniProtKB-KW"/>
</dbReference>
<keyword evidence="3" id="KW-0808">Transferase</keyword>
<dbReference type="InterPro" id="IPR050879">
    <property type="entry name" value="Acyltransferase_3"/>
</dbReference>
<accession>A0ABP7ZP43</accession>
<feature type="domain" description="Acyltransferase 3" evidence="2">
    <location>
        <begin position="19"/>
        <end position="338"/>
    </location>
</feature>
<feature type="transmembrane region" description="Helical" evidence="1">
    <location>
        <begin position="185"/>
        <end position="204"/>
    </location>
</feature>
<protein>
    <submittedName>
        <fullName evidence="3">Acyltransferase</fullName>
    </submittedName>
</protein>
<comment type="caution">
    <text evidence="3">The sequence shown here is derived from an EMBL/GenBank/DDBJ whole genome shotgun (WGS) entry which is preliminary data.</text>
</comment>
<sequence>MSHSGRRARTALRDHNANNFDLLRLIAALLVLFSHSFAAVGQNEPTAWLDPTRGTWGHVGVLIFFSISGYLITSSWARSPHAVPYLVKRIFRILPALLAMTIVTAFVIGPLATDVGLRQYFTSPKVWAYPLVKTLMFVPGDFDPPGVFAGQPWPGINPSLWTLPVEFACYVTLMVLMLTRLRSWWVCLAGVVVAGVLNIQPLFASTPLNRLTGNPLFHQSVELVAVFFMGALLYTLRERIRLVVAVAAALVVVAIVCSILGVAGAITPLIFPYFVLTAAITVPPIPLGGFRGWDLSYAVYLYGFPLQQLIVFVTHTRNPWLEFGLATVGSCVVAALSWRLLEKPMLTLGHVLARRPARAPAAASAIAAGAVEA</sequence>
<evidence type="ECO:0000313" key="3">
    <source>
        <dbReference type="EMBL" id="GAA4166867.1"/>
    </source>
</evidence>
<feature type="transmembrane region" description="Helical" evidence="1">
    <location>
        <begin position="242"/>
        <end position="264"/>
    </location>
</feature>
<feature type="transmembrane region" description="Helical" evidence="1">
    <location>
        <begin position="297"/>
        <end position="314"/>
    </location>
</feature>
<feature type="transmembrane region" description="Helical" evidence="1">
    <location>
        <begin position="320"/>
        <end position="341"/>
    </location>
</feature>
<evidence type="ECO:0000259" key="2">
    <source>
        <dbReference type="Pfam" id="PF01757"/>
    </source>
</evidence>
<dbReference type="Pfam" id="PF01757">
    <property type="entry name" value="Acyl_transf_3"/>
    <property type="match status" value="1"/>
</dbReference>
<feature type="transmembrane region" description="Helical" evidence="1">
    <location>
        <begin position="54"/>
        <end position="72"/>
    </location>
</feature>
<feature type="transmembrane region" description="Helical" evidence="1">
    <location>
        <begin position="160"/>
        <end position="178"/>
    </location>
</feature>
<gene>
    <name evidence="3" type="ORF">GCM10022286_32240</name>
</gene>
<evidence type="ECO:0000313" key="4">
    <source>
        <dbReference type="Proteomes" id="UP001415169"/>
    </source>
</evidence>
<dbReference type="PANTHER" id="PTHR23028">
    <property type="entry name" value="ACETYLTRANSFERASE"/>
    <property type="match status" value="1"/>
</dbReference>
<organism evidence="3 4">
    <name type="scientific">Gryllotalpicola daejeonensis</name>
    <dbReference type="NCBI Taxonomy" id="993087"/>
    <lineage>
        <taxon>Bacteria</taxon>
        <taxon>Bacillati</taxon>
        <taxon>Actinomycetota</taxon>
        <taxon>Actinomycetes</taxon>
        <taxon>Micrococcales</taxon>
        <taxon>Microbacteriaceae</taxon>
        <taxon>Gryllotalpicola</taxon>
    </lineage>
</organism>
<reference evidence="3" key="1">
    <citation type="journal article" date="2014" name="Int. J. Syst. Evol. Microbiol.">
        <title>Complete genome of a new Firmicutes species belonging to the dominant human colonic microbiota ('Ruminococcus bicirculans') reveals two chromosomes and a selective capacity to utilize plant glucans.</title>
        <authorList>
            <consortium name="NISC Comparative Sequencing Program"/>
            <person name="Wegmann U."/>
            <person name="Louis P."/>
            <person name="Goesmann A."/>
            <person name="Henrissat B."/>
            <person name="Duncan S.H."/>
            <person name="Flint H.J."/>
        </authorList>
    </citation>
    <scope>NUCLEOTIDE SEQUENCE</scope>
    <source>
        <strain evidence="3">JCM 17590</strain>
    </source>
</reference>
<dbReference type="InterPro" id="IPR002656">
    <property type="entry name" value="Acyl_transf_3_dom"/>
</dbReference>
<keyword evidence="1" id="KW-1133">Transmembrane helix</keyword>
<keyword evidence="1" id="KW-0472">Membrane</keyword>